<feature type="compositionally biased region" description="Polar residues" evidence="13">
    <location>
        <begin position="239"/>
        <end position="251"/>
    </location>
</feature>
<dbReference type="InterPro" id="IPR057618">
    <property type="entry name" value="Znf_POGZ/Z280C-D-like"/>
</dbReference>
<dbReference type="Pfam" id="PF25414">
    <property type="entry name" value="zf-C2H2_Z280C_D"/>
    <property type="match status" value="1"/>
</dbReference>
<feature type="compositionally biased region" description="Low complexity" evidence="13">
    <location>
        <begin position="970"/>
        <end position="982"/>
    </location>
</feature>
<evidence type="ECO:0000256" key="12">
    <source>
        <dbReference type="ARBA" id="ARBA00023242"/>
    </source>
</evidence>
<feature type="compositionally biased region" description="Polar residues" evidence="13">
    <location>
        <begin position="1492"/>
        <end position="1502"/>
    </location>
</feature>
<evidence type="ECO:0000256" key="8">
    <source>
        <dbReference type="ARBA" id="ARBA00022843"/>
    </source>
</evidence>
<dbReference type="InterPro" id="IPR013087">
    <property type="entry name" value="Znf_C2H2_type"/>
</dbReference>
<feature type="region of interest" description="Disordered" evidence="13">
    <location>
        <begin position="584"/>
        <end position="636"/>
    </location>
</feature>
<feature type="region of interest" description="Disordered" evidence="13">
    <location>
        <begin position="1161"/>
        <end position="1194"/>
    </location>
</feature>
<dbReference type="Pfam" id="PF25429">
    <property type="entry name" value="zf-POGZ"/>
    <property type="match status" value="1"/>
</dbReference>
<evidence type="ECO:0000256" key="1">
    <source>
        <dbReference type="ARBA" id="ARBA00003729"/>
    </source>
</evidence>
<dbReference type="GO" id="GO:0000981">
    <property type="term" value="F:DNA-binding transcription factor activity, RNA polymerase II-specific"/>
    <property type="evidence" value="ECO:0007669"/>
    <property type="project" value="TreeGrafter"/>
</dbReference>
<keyword evidence="5" id="KW-0677">Repeat</keyword>
<evidence type="ECO:0000256" key="2">
    <source>
        <dbReference type="ARBA" id="ARBA00004123"/>
    </source>
</evidence>
<dbReference type="InterPro" id="IPR050527">
    <property type="entry name" value="Snail/Krueppel_Znf"/>
</dbReference>
<feature type="region of interest" description="Disordered" evidence="13">
    <location>
        <begin position="203"/>
        <end position="251"/>
    </location>
</feature>
<feature type="compositionally biased region" description="Polar residues" evidence="13">
    <location>
        <begin position="929"/>
        <end position="942"/>
    </location>
</feature>
<feature type="compositionally biased region" description="Low complexity" evidence="13">
    <location>
        <begin position="1118"/>
        <end position="1131"/>
    </location>
</feature>
<dbReference type="InterPro" id="IPR025243">
    <property type="entry name" value="DUF4195"/>
</dbReference>
<keyword evidence="8" id="KW-0832">Ubl conjugation</keyword>
<keyword evidence="3" id="KW-1017">Isopeptide bond</keyword>
<feature type="domain" description="C2H2-type" evidence="14">
    <location>
        <begin position="355"/>
        <end position="375"/>
    </location>
</feature>
<feature type="compositionally biased region" description="Acidic residues" evidence="13">
    <location>
        <begin position="1539"/>
        <end position="1549"/>
    </location>
</feature>
<dbReference type="PANTHER" id="PTHR24388:SF34">
    <property type="entry name" value="ZINC FINGER PROTEIN 280D"/>
    <property type="match status" value="1"/>
</dbReference>
<feature type="domain" description="C2H2-type" evidence="14">
    <location>
        <begin position="422"/>
        <end position="443"/>
    </location>
</feature>
<keyword evidence="16" id="KW-1185">Reference proteome</keyword>
<feature type="compositionally biased region" description="Polar residues" evidence="13">
    <location>
        <begin position="1165"/>
        <end position="1178"/>
    </location>
</feature>
<dbReference type="Proteomes" id="UP001178461">
    <property type="component" value="Chromosome 14"/>
</dbReference>
<dbReference type="FunFam" id="3.30.160.60:FF:000298">
    <property type="entry name" value="zinc finger protein 280D isoform X1"/>
    <property type="match status" value="1"/>
</dbReference>
<keyword evidence="7" id="KW-0862">Zinc</keyword>
<evidence type="ECO:0000256" key="7">
    <source>
        <dbReference type="ARBA" id="ARBA00022833"/>
    </source>
</evidence>
<feature type="compositionally biased region" description="Polar residues" evidence="13">
    <location>
        <begin position="770"/>
        <end position="783"/>
    </location>
</feature>
<feature type="region of interest" description="Disordered" evidence="13">
    <location>
        <begin position="1312"/>
        <end position="1448"/>
    </location>
</feature>
<evidence type="ECO:0000256" key="6">
    <source>
        <dbReference type="ARBA" id="ARBA00022771"/>
    </source>
</evidence>
<evidence type="ECO:0000256" key="4">
    <source>
        <dbReference type="ARBA" id="ARBA00022723"/>
    </source>
</evidence>
<feature type="compositionally biased region" description="Basic and acidic residues" evidence="13">
    <location>
        <begin position="1427"/>
        <end position="1436"/>
    </location>
</feature>
<evidence type="ECO:0000313" key="15">
    <source>
        <dbReference type="EMBL" id="CAI5793101.1"/>
    </source>
</evidence>
<keyword evidence="9" id="KW-0805">Transcription regulation</keyword>
<comment type="function">
    <text evidence="1">May function as a transcription factor.</text>
</comment>
<dbReference type="Pfam" id="PF13836">
    <property type="entry name" value="DUF4195"/>
    <property type="match status" value="1"/>
</dbReference>
<keyword evidence="6" id="KW-0863">Zinc-finger</keyword>
<evidence type="ECO:0000256" key="3">
    <source>
        <dbReference type="ARBA" id="ARBA00022499"/>
    </source>
</evidence>
<keyword evidence="11" id="KW-0804">Transcription</keyword>
<feature type="region of interest" description="Disordered" evidence="13">
    <location>
        <begin position="1468"/>
        <end position="1570"/>
    </location>
</feature>
<dbReference type="PROSITE" id="PS00028">
    <property type="entry name" value="ZINC_FINGER_C2H2_1"/>
    <property type="match status" value="3"/>
</dbReference>
<feature type="compositionally biased region" description="Acidic residues" evidence="13">
    <location>
        <begin position="916"/>
        <end position="928"/>
    </location>
</feature>
<protein>
    <submittedName>
        <fullName evidence="15">Finger 280D isoform X1</fullName>
    </submittedName>
</protein>
<feature type="compositionally biased region" description="Low complexity" evidence="13">
    <location>
        <begin position="1312"/>
        <end position="1324"/>
    </location>
</feature>
<feature type="compositionally biased region" description="Basic and acidic residues" evidence="13">
    <location>
        <begin position="1371"/>
        <end position="1390"/>
    </location>
</feature>
<feature type="region of interest" description="Disordered" evidence="13">
    <location>
        <begin position="970"/>
        <end position="1049"/>
    </location>
</feature>
<feature type="domain" description="C2H2-type" evidence="14">
    <location>
        <begin position="392"/>
        <end position="413"/>
    </location>
</feature>
<dbReference type="Gene3D" id="3.30.160.60">
    <property type="entry name" value="Classic Zinc Finger"/>
    <property type="match status" value="1"/>
</dbReference>
<feature type="compositionally biased region" description="Polar residues" evidence="13">
    <location>
        <begin position="1437"/>
        <end position="1446"/>
    </location>
</feature>
<reference evidence="15" key="1">
    <citation type="submission" date="2022-12" db="EMBL/GenBank/DDBJ databases">
        <authorList>
            <person name="Alioto T."/>
            <person name="Alioto T."/>
            <person name="Gomez Garrido J."/>
        </authorList>
    </citation>
    <scope>NUCLEOTIDE SEQUENCE</scope>
</reference>
<feature type="compositionally biased region" description="Low complexity" evidence="13">
    <location>
        <begin position="584"/>
        <end position="597"/>
    </location>
</feature>
<feature type="region of interest" description="Disordered" evidence="13">
    <location>
        <begin position="770"/>
        <end position="832"/>
    </location>
</feature>
<organism evidence="15 16">
    <name type="scientific">Podarcis lilfordi</name>
    <name type="common">Lilford's wall lizard</name>
    <dbReference type="NCBI Taxonomy" id="74358"/>
    <lineage>
        <taxon>Eukaryota</taxon>
        <taxon>Metazoa</taxon>
        <taxon>Chordata</taxon>
        <taxon>Craniata</taxon>
        <taxon>Vertebrata</taxon>
        <taxon>Euteleostomi</taxon>
        <taxon>Lepidosauria</taxon>
        <taxon>Squamata</taxon>
        <taxon>Bifurcata</taxon>
        <taxon>Unidentata</taxon>
        <taxon>Episquamata</taxon>
        <taxon>Laterata</taxon>
        <taxon>Lacertibaenia</taxon>
        <taxon>Lacertidae</taxon>
        <taxon>Podarcis</taxon>
    </lineage>
</organism>
<feature type="compositionally biased region" description="Polar residues" evidence="13">
    <location>
        <begin position="203"/>
        <end position="224"/>
    </location>
</feature>
<evidence type="ECO:0000256" key="13">
    <source>
        <dbReference type="SAM" id="MobiDB-lite"/>
    </source>
</evidence>
<name>A0AA35LB24_9SAUR</name>
<dbReference type="GO" id="GO:0005634">
    <property type="term" value="C:nucleus"/>
    <property type="evidence" value="ECO:0007669"/>
    <property type="project" value="UniProtKB-SubCell"/>
</dbReference>
<sequence length="1570" mass="168134">MKGRVPSAARATMAELFMECEEEELEPWQQKVKPIVVDDDDDDEPIFVGEILSSKPSNTYILNRVNPSSPRIGMQNGAPKRGAVAVSPGFPSATRPVTSTLAVQPQPRVSNVSGTSQVLQRPLSGCSSLQEAAKASTGISQPINRSATTQSLARNLGIPVMAQSPSRPVATVTAQPVSLNRVIPNNPLPVAFDLRQNSGVTQCQSGSAVTKTGLSKRPSTSEAHSINPKKPKADEAVSGSDSPSVISPNDTSLLQKGIASSNVKHGAPFPQACPKCNIHFNLLEPLKNHIKYCCPDMAHTFLGITQTDSSGTSSKMAETEKGKLIMLVNDFYYGKHEGNVQQVRQEQKTHTTFKCASCMKLLKSNIRFMNHMKHHLELEKQNSESWESHTTCQHCYRQFPTPFQLQCHIESSHTPHESSTLCKICELSFETEQVLLQHMKDNHKPGEMPYVCQVCNYRSSAFSDVEKHFRSVHENTKSLLCPFCLKVIKLGAPYMHHFLRHQKKGVHRCTKCRLQFLTCKEKMDHKSQHHRTFKKPAQLEGLPPGTKVTIRASAGSLQPGSATASPVIPSASTLHLSTSAAKVTNAKTTQNKANANKVKPKLKPLSVQKKQGLGTTHNNSCSSSSSSSGGGSKRNNKIANTALNNLRCPNIQKCIECYSDIRTFASHFPAYVRCSLCRYSTSCSKAYVNHMMSFHSARQSKRFWIYKTHSEDLRGVTLVCLNCEFLTDASGLDNMATHLNENLTHTCQVIIENVPSDCLVADNISHLVSDTSLNSGSEETSQEIPRLSAPEEQKEQKETSISASPEIEHTTEETDKDHLENQSGEASLEVECEENKLPVLENSLGSELQACSNDFIDSVDGGETEGLGNQRDGSPFTAEFKEKIPPCPENTTGPVFQACSKDSLGEGNSDDLANQGDEDGSLAAECEENPTSPVLENSNNPINPAEKTDMESFVNQTDEGPLPAACVENMPMSPMEDSSMSEHQTCSKGSTGEGDLAVDLANQGDGPLAAGCEEGTLPLVLENSSGSGLDSASSNDPAKEEDTGAIANQTDEGLLAAAACVEKIPVSPMEDSSISEHNSCSKGSTEEGDLAVDLVNQEDEGPLAAGCEEGTLPLVLENSSGSGLDSASSNDPAKEEDMGAIANQTDEGLLAAAACVEKIPVSPMEDSSISEHNSCSKGSTEEEDPATDLANQGDEAPLVAKCKEEKSPCLENISDPGFQACSKDGSGQGETGNLANQDVKENPLPSVLANQEVKENLLPSVLENSKSGFAASSNDSIDPVSKDTVGSLANQDSECYSAAECEESTSTLVLGNLSGSGLSDWSNDPIDPMEDEDAETPANQSDEGLAAKCKESPSAGEESSVLEPHVCAKGSAEDASKDHLENQTDEHKESTSVSAVKDSCSGSQASSTETSCERTESDDLGNSDQIEEGKSPKASDNKTNSFQSSKDAVFAAETKVADLDEAELEDINSDHSKLASDEDVSFEQFLRRSEPESVNSDASEQGSVHLEPLTPSEVLEYEATEILQKGGVPPSAKKAEPGSELEDSADSEESSPASPVESPVSQAEESDEAS</sequence>
<dbReference type="SUPFAM" id="SSF57667">
    <property type="entry name" value="beta-beta-alpha zinc fingers"/>
    <property type="match status" value="1"/>
</dbReference>
<gene>
    <name evidence="15" type="ORF">PODLI_1B007877</name>
</gene>
<dbReference type="GO" id="GO:0000978">
    <property type="term" value="F:RNA polymerase II cis-regulatory region sequence-specific DNA binding"/>
    <property type="evidence" value="ECO:0007669"/>
    <property type="project" value="TreeGrafter"/>
</dbReference>
<proteinExistence type="predicted"/>
<dbReference type="InterPro" id="IPR036236">
    <property type="entry name" value="Znf_C2H2_sf"/>
</dbReference>
<dbReference type="SMART" id="SM00355">
    <property type="entry name" value="ZnF_C2H2"/>
    <property type="match status" value="8"/>
</dbReference>
<feature type="compositionally biased region" description="Basic and acidic residues" evidence="13">
    <location>
        <begin position="789"/>
        <end position="798"/>
    </location>
</feature>
<feature type="compositionally biased region" description="Low complexity" evidence="13">
    <location>
        <begin position="1023"/>
        <end position="1036"/>
    </location>
</feature>
<evidence type="ECO:0000256" key="11">
    <source>
        <dbReference type="ARBA" id="ARBA00023163"/>
    </source>
</evidence>
<feature type="compositionally biased region" description="Basic and acidic residues" evidence="13">
    <location>
        <begin position="806"/>
        <end position="820"/>
    </location>
</feature>
<accession>A0AA35LB24</accession>
<evidence type="ECO:0000259" key="14">
    <source>
        <dbReference type="PROSITE" id="PS00028"/>
    </source>
</evidence>
<dbReference type="InterPro" id="IPR059074">
    <property type="entry name" value="zf-C2H2_Z280C_D"/>
</dbReference>
<evidence type="ECO:0000256" key="5">
    <source>
        <dbReference type="ARBA" id="ARBA00022737"/>
    </source>
</evidence>
<comment type="subcellular location">
    <subcellularLocation>
        <location evidence="2">Nucleus</location>
    </subcellularLocation>
</comment>
<dbReference type="PANTHER" id="PTHR24388">
    <property type="entry name" value="ZINC FINGER PROTEIN"/>
    <property type="match status" value="1"/>
</dbReference>
<feature type="region of interest" description="Disordered" evidence="13">
    <location>
        <begin position="1266"/>
        <end position="1287"/>
    </location>
</feature>
<dbReference type="GO" id="GO:0008270">
    <property type="term" value="F:zinc ion binding"/>
    <property type="evidence" value="ECO:0007669"/>
    <property type="project" value="UniProtKB-KW"/>
</dbReference>
<evidence type="ECO:0000256" key="9">
    <source>
        <dbReference type="ARBA" id="ARBA00023015"/>
    </source>
</evidence>
<keyword evidence="4" id="KW-0479">Metal-binding</keyword>
<keyword evidence="10" id="KW-0238">DNA-binding</keyword>
<feature type="compositionally biased region" description="Polar residues" evidence="13">
    <location>
        <begin position="1266"/>
        <end position="1276"/>
    </location>
</feature>
<feature type="region of interest" description="Disordered" evidence="13">
    <location>
        <begin position="1114"/>
        <end position="1142"/>
    </location>
</feature>
<feature type="region of interest" description="Disordered" evidence="13">
    <location>
        <begin position="1214"/>
        <end position="1251"/>
    </location>
</feature>
<feature type="compositionally biased region" description="Low complexity" evidence="13">
    <location>
        <begin position="1550"/>
        <end position="1561"/>
    </location>
</feature>
<evidence type="ECO:0000256" key="10">
    <source>
        <dbReference type="ARBA" id="ARBA00023125"/>
    </source>
</evidence>
<evidence type="ECO:0000313" key="16">
    <source>
        <dbReference type="Proteomes" id="UP001178461"/>
    </source>
</evidence>
<feature type="region of interest" description="Disordered" evidence="13">
    <location>
        <begin position="856"/>
        <end position="949"/>
    </location>
</feature>
<keyword evidence="12" id="KW-0539">Nucleus</keyword>
<dbReference type="EMBL" id="OX395139">
    <property type="protein sequence ID" value="CAI5793101.1"/>
    <property type="molecule type" value="Genomic_DNA"/>
</dbReference>